<accession>A0A851X5L5</accession>
<feature type="non-terminal residue" evidence="3">
    <location>
        <position position="1"/>
    </location>
</feature>
<protein>
    <submittedName>
        <fullName evidence="3">IQCE protein</fullName>
    </submittedName>
</protein>
<dbReference type="InterPro" id="IPR052318">
    <property type="entry name" value="CellDiv_DevSignal_Domain"/>
</dbReference>
<sequence length="293" mass="33725">SPYSTQLCSRKAAVWPSLQGIGSEYFESAAVKNPRLRSLKQGIGMSYPLKSDVDMGHVQAGFSSTPEYLKEVLATKKPKHSRSSSNGYIPGNPNYKEKEDMYDEIIELKKTIQAQKIERHQMKTKLRRLEEMINRKDKQIEKLLDPFKVTVSWGDKNEARVVNGLKQKILKLQQLCKERDKTINKFQADMKSSNLEEMKIAMETCSEEVFNFLVLILFQSTESRETQKHLKALNAAVLRLSRTIKNLQAENRRLKEDLDHVLCSSPSNETENYSEWSKPRLVRRISELGNVSD</sequence>
<feature type="coiled-coil region" evidence="2">
    <location>
        <begin position="230"/>
        <end position="264"/>
    </location>
</feature>
<dbReference type="EMBL" id="WBNI01000004">
    <property type="protein sequence ID" value="NXD61747.1"/>
    <property type="molecule type" value="Genomic_DNA"/>
</dbReference>
<dbReference type="PANTHER" id="PTHR22590:SF3">
    <property type="entry name" value="IQ DOMAIN-CONTAINING PROTEIN E"/>
    <property type="match status" value="1"/>
</dbReference>
<evidence type="ECO:0000256" key="1">
    <source>
        <dbReference type="ARBA" id="ARBA00022737"/>
    </source>
</evidence>
<name>A0A851X5L5_EOLRO</name>
<organism evidence="3 4">
    <name type="scientific">Eolophus roseicapilla</name>
    <name type="common">Galah cockatoo</name>
    <name type="synonym">Cacatua roseicapilla</name>
    <dbReference type="NCBI Taxonomy" id="176039"/>
    <lineage>
        <taxon>Eukaryota</taxon>
        <taxon>Metazoa</taxon>
        <taxon>Chordata</taxon>
        <taxon>Craniata</taxon>
        <taxon>Vertebrata</taxon>
        <taxon>Euteleostomi</taxon>
        <taxon>Archelosauria</taxon>
        <taxon>Archosauria</taxon>
        <taxon>Dinosauria</taxon>
        <taxon>Saurischia</taxon>
        <taxon>Theropoda</taxon>
        <taxon>Coelurosauria</taxon>
        <taxon>Aves</taxon>
        <taxon>Neognathae</taxon>
        <taxon>Neoaves</taxon>
        <taxon>Telluraves</taxon>
        <taxon>Australaves</taxon>
        <taxon>Psittaciformes</taxon>
        <taxon>Cacatuidae</taxon>
        <taxon>Eolophus</taxon>
    </lineage>
</organism>
<evidence type="ECO:0000313" key="3">
    <source>
        <dbReference type="EMBL" id="NXD61747.1"/>
    </source>
</evidence>
<feature type="non-terminal residue" evidence="3">
    <location>
        <position position="293"/>
    </location>
</feature>
<dbReference type="PANTHER" id="PTHR22590">
    <property type="entry name" value="MYOSIN MOTOR DOMAIN-CONTAINING PROTEIN"/>
    <property type="match status" value="1"/>
</dbReference>
<evidence type="ECO:0000313" key="4">
    <source>
        <dbReference type="Proteomes" id="UP000637704"/>
    </source>
</evidence>
<keyword evidence="1" id="KW-0677">Repeat</keyword>
<reference evidence="3" key="1">
    <citation type="submission" date="2019-09" db="EMBL/GenBank/DDBJ databases">
        <title>Bird 10,000 Genomes (B10K) Project - Family phase.</title>
        <authorList>
            <person name="Zhang G."/>
        </authorList>
    </citation>
    <scope>NUCLEOTIDE SEQUENCE</scope>
    <source>
        <strain evidence="3">B10K-DU-025-06</strain>
        <tissue evidence="3">Mixed tissue sample</tissue>
    </source>
</reference>
<dbReference type="AlphaFoldDB" id="A0A851X5L5"/>
<keyword evidence="2" id="KW-0175">Coiled coil</keyword>
<evidence type="ECO:0000256" key="2">
    <source>
        <dbReference type="SAM" id="Coils"/>
    </source>
</evidence>
<proteinExistence type="predicted"/>
<feature type="coiled-coil region" evidence="2">
    <location>
        <begin position="98"/>
        <end position="139"/>
    </location>
</feature>
<comment type="caution">
    <text evidence="3">The sequence shown here is derived from an EMBL/GenBank/DDBJ whole genome shotgun (WGS) entry which is preliminary data.</text>
</comment>
<gene>
    <name evidence="3" type="primary">Iqce</name>
    <name evidence="3" type="ORF">EOLROS_R11694</name>
</gene>
<keyword evidence="4" id="KW-1185">Reference proteome</keyword>
<dbReference type="Proteomes" id="UP000637704">
    <property type="component" value="Unassembled WGS sequence"/>
</dbReference>